<dbReference type="PANTHER" id="PTHR30588">
    <property type="entry name" value="BRANCHED-CHAIN AMINO ACID TRANSPORT SYSTEM 2 CARRIER PROTEIN"/>
    <property type="match status" value="1"/>
</dbReference>
<evidence type="ECO:0000256" key="1">
    <source>
        <dbReference type="ARBA" id="ARBA00004651"/>
    </source>
</evidence>
<reference evidence="10 11" key="1">
    <citation type="submission" date="2021-03" db="EMBL/GenBank/DDBJ databases">
        <title>Isolation and description of Capnocytophaga bilenii sp. nov., a novel Capnocytophaga species, isolated from a gingivitis subject.</title>
        <authorList>
            <person name="Antezack A."/>
            <person name="Monnet-Corti V."/>
            <person name="La Scola B."/>
        </authorList>
    </citation>
    <scope>NUCLEOTIDE SEQUENCE [LARGE SCALE GENOMIC DNA]</scope>
    <source>
        <strain evidence="10 11">Marseille-Q4570</strain>
    </source>
</reference>
<dbReference type="EMBL" id="JAGDYP010000001">
    <property type="protein sequence ID" value="MBO1883229.1"/>
    <property type="molecule type" value="Genomic_DNA"/>
</dbReference>
<evidence type="ECO:0000256" key="6">
    <source>
        <dbReference type="ARBA" id="ARBA00022970"/>
    </source>
</evidence>
<keyword evidence="7 9" id="KW-1133">Transmembrane helix</keyword>
<dbReference type="RefSeq" id="WP_208057924.1">
    <property type="nucleotide sequence ID" value="NZ_JAGDYP010000001.1"/>
</dbReference>
<accession>A0ABS3PV60</accession>
<dbReference type="Pfam" id="PF05525">
    <property type="entry name" value="Branch_AA_trans"/>
    <property type="match status" value="2"/>
</dbReference>
<sequence>MRGLKLNQWLTALTVGFALFAMFFGAGNLILPPFIGLNTGSHWYWALAGFFITAIIAPFLGVLMVARVGKHFTDLGWLIHPKLISALTFVIILFIGPLLALPRTGATTYEIGIQPLLPNLSPLCFSISFFKVALVLSISKSLCFSIFFFGVALVLSISKSRIVDVIGKFLTPFLLIVLILLIFLGVVYPEAEAMPTNLGASQSFVLGFTEGYQTMDVMASVIFAGIIIAAIVNKGYNEPSECTRVTIMGGVVSTLCLLFIYGGLIYLGAHSGYEGKEGVILRTDLLLYISHNTLGKWGTIGVALAIGLACLTTAIALISSVSSFFEGLTRGRVSYKVWAVITTVVSIVISVNSVDSIIAYAVYILLFVYPIVFTIILYVLVFGKWVQRPAPYVTAVVVTAIVSAIDVAGIALLDMPWWLAYMLRDWIFVVKQWLPLGSFKLEWLLPSLVAFVVVAVVTRSSPAKRHA</sequence>
<keyword evidence="3" id="KW-0813">Transport</keyword>
<feature type="transmembrane region" description="Helical" evidence="9">
    <location>
        <begin position="132"/>
        <end position="157"/>
    </location>
</feature>
<organism evidence="10 11">
    <name type="scientific">Capnocytophaga bilenii</name>
    <dbReference type="NCBI Taxonomy" id="2819369"/>
    <lineage>
        <taxon>Bacteria</taxon>
        <taxon>Pseudomonadati</taxon>
        <taxon>Bacteroidota</taxon>
        <taxon>Flavobacteriia</taxon>
        <taxon>Flavobacteriales</taxon>
        <taxon>Flavobacteriaceae</taxon>
        <taxon>Capnocytophaga</taxon>
    </lineage>
</organism>
<name>A0ABS3PV60_9FLAO</name>
<evidence type="ECO:0000256" key="3">
    <source>
        <dbReference type="ARBA" id="ARBA00022448"/>
    </source>
</evidence>
<keyword evidence="6" id="KW-0029">Amino-acid transport</keyword>
<feature type="transmembrane region" description="Helical" evidence="9">
    <location>
        <begin position="217"/>
        <end position="233"/>
    </location>
</feature>
<feature type="transmembrane region" description="Helical" evidence="9">
    <location>
        <begin position="297"/>
        <end position="321"/>
    </location>
</feature>
<feature type="transmembrane region" description="Helical" evidence="9">
    <location>
        <begin position="433"/>
        <end position="457"/>
    </location>
</feature>
<feature type="transmembrane region" description="Helical" evidence="9">
    <location>
        <begin position="78"/>
        <end position="100"/>
    </location>
</feature>
<keyword evidence="11" id="KW-1185">Reference proteome</keyword>
<evidence type="ECO:0000313" key="10">
    <source>
        <dbReference type="EMBL" id="MBO1883229.1"/>
    </source>
</evidence>
<feature type="transmembrane region" description="Helical" evidence="9">
    <location>
        <begin position="43"/>
        <end position="66"/>
    </location>
</feature>
<feature type="transmembrane region" description="Helical" evidence="9">
    <location>
        <begin position="245"/>
        <end position="267"/>
    </location>
</feature>
<keyword evidence="8 9" id="KW-0472">Membrane</keyword>
<evidence type="ECO:0000313" key="11">
    <source>
        <dbReference type="Proteomes" id="UP000681610"/>
    </source>
</evidence>
<keyword evidence="4" id="KW-1003">Cell membrane</keyword>
<evidence type="ECO:0000256" key="5">
    <source>
        <dbReference type="ARBA" id="ARBA00022692"/>
    </source>
</evidence>
<evidence type="ECO:0000256" key="8">
    <source>
        <dbReference type="ARBA" id="ARBA00023136"/>
    </source>
</evidence>
<comment type="similarity">
    <text evidence="2">Belongs to the branched chain amino acid transporter family.</text>
</comment>
<dbReference type="Proteomes" id="UP000681610">
    <property type="component" value="Unassembled WGS sequence"/>
</dbReference>
<evidence type="ECO:0000256" key="9">
    <source>
        <dbReference type="SAM" id="Phobius"/>
    </source>
</evidence>
<feature type="transmembrane region" description="Helical" evidence="9">
    <location>
        <begin position="357"/>
        <end position="380"/>
    </location>
</feature>
<dbReference type="InterPro" id="IPR004685">
    <property type="entry name" value="Brnchd-chn_aa_trnsp_Livcs"/>
</dbReference>
<protein>
    <submittedName>
        <fullName evidence="10">Branched-chain amino acid transport system II carrier protein</fullName>
    </submittedName>
</protein>
<comment type="subcellular location">
    <subcellularLocation>
        <location evidence="1">Cell membrane</location>
        <topology evidence="1">Multi-pass membrane protein</topology>
    </subcellularLocation>
</comment>
<keyword evidence="5 9" id="KW-0812">Transmembrane</keyword>
<gene>
    <name evidence="10" type="ORF">J4N46_02055</name>
</gene>
<evidence type="ECO:0000256" key="7">
    <source>
        <dbReference type="ARBA" id="ARBA00022989"/>
    </source>
</evidence>
<feature type="transmembrane region" description="Helical" evidence="9">
    <location>
        <begin position="169"/>
        <end position="188"/>
    </location>
</feature>
<feature type="transmembrane region" description="Helical" evidence="9">
    <location>
        <begin position="392"/>
        <end position="413"/>
    </location>
</feature>
<dbReference type="PANTHER" id="PTHR30588:SF0">
    <property type="entry name" value="BRANCHED-CHAIN AMINO ACID PERMEASE BRNQ"/>
    <property type="match status" value="1"/>
</dbReference>
<proteinExistence type="inferred from homology"/>
<feature type="transmembrane region" description="Helical" evidence="9">
    <location>
        <begin position="333"/>
        <end position="351"/>
    </location>
</feature>
<comment type="caution">
    <text evidence="10">The sequence shown here is derived from an EMBL/GenBank/DDBJ whole genome shotgun (WGS) entry which is preliminary data.</text>
</comment>
<feature type="transmembrane region" description="Helical" evidence="9">
    <location>
        <begin position="12"/>
        <end position="31"/>
    </location>
</feature>
<evidence type="ECO:0000256" key="4">
    <source>
        <dbReference type="ARBA" id="ARBA00022475"/>
    </source>
</evidence>
<evidence type="ECO:0000256" key="2">
    <source>
        <dbReference type="ARBA" id="ARBA00008540"/>
    </source>
</evidence>